<keyword evidence="7" id="KW-0539">Nucleus</keyword>
<dbReference type="PROSITE" id="PS51293">
    <property type="entry name" value="SANT"/>
    <property type="match status" value="1"/>
</dbReference>
<dbReference type="AlphaFoldDB" id="A0A9Q0KBL1"/>
<evidence type="ECO:0000313" key="15">
    <source>
        <dbReference type="Proteomes" id="UP001141806"/>
    </source>
</evidence>
<dbReference type="PANTHER" id="PTHR12802">
    <property type="entry name" value="SWI/SNF COMPLEX-RELATED"/>
    <property type="match status" value="1"/>
</dbReference>
<feature type="domain" description="SWIRM" evidence="12">
    <location>
        <begin position="190"/>
        <end position="288"/>
    </location>
</feature>
<proteinExistence type="predicted"/>
<feature type="compositionally biased region" description="Acidic residues" evidence="9">
    <location>
        <begin position="34"/>
        <end position="54"/>
    </location>
</feature>
<dbReference type="GO" id="GO:0008270">
    <property type="term" value="F:zinc ion binding"/>
    <property type="evidence" value="ECO:0007669"/>
    <property type="project" value="UniProtKB-KW"/>
</dbReference>
<dbReference type="InterPro" id="IPR000433">
    <property type="entry name" value="Znf_ZZ"/>
</dbReference>
<feature type="domain" description="ZZ-type" evidence="11">
    <location>
        <begin position="349"/>
        <end position="403"/>
    </location>
</feature>
<evidence type="ECO:0000256" key="1">
    <source>
        <dbReference type="ARBA" id="ARBA00022723"/>
    </source>
</evidence>
<dbReference type="PROSITE" id="PS50090">
    <property type="entry name" value="MYB_LIKE"/>
    <property type="match status" value="1"/>
</dbReference>
<evidence type="ECO:0000259" key="13">
    <source>
        <dbReference type="PROSITE" id="PS51293"/>
    </source>
</evidence>
<evidence type="ECO:0000256" key="2">
    <source>
        <dbReference type="ARBA" id="ARBA00022771"/>
    </source>
</evidence>
<organism evidence="14 15">
    <name type="scientific">Protea cynaroides</name>
    <dbReference type="NCBI Taxonomy" id="273540"/>
    <lineage>
        <taxon>Eukaryota</taxon>
        <taxon>Viridiplantae</taxon>
        <taxon>Streptophyta</taxon>
        <taxon>Embryophyta</taxon>
        <taxon>Tracheophyta</taxon>
        <taxon>Spermatophyta</taxon>
        <taxon>Magnoliopsida</taxon>
        <taxon>Proteales</taxon>
        <taxon>Proteaceae</taxon>
        <taxon>Protea</taxon>
    </lineage>
</organism>
<keyword evidence="4" id="KW-0805">Transcription regulation</keyword>
<dbReference type="FunFam" id="1.10.10.60:FF:000014">
    <property type="entry name" value="SWI/SNF complex subunit SMARCC2 isoform C"/>
    <property type="match status" value="1"/>
</dbReference>
<evidence type="ECO:0000256" key="5">
    <source>
        <dbReference type="ARBA" id="ARBA00023125"/>
    </source>
</evidence>
<feature type="region of interest" description="Disordered" evidence="9">
    <location>
        <begin position="1"/>
        <end position="56"/>
    </location>
</feature>
<evidence type="ECO:0008006" key="16">
    <source>
        <dbReference type="Google" id="ProtNLM"/>
    </source>
</evidence>
<dbReference type="Proteomes" id="UP001141806">
    <property type="component" value="Unassembled WGS sequence"/>
</dbReference>
<feature type="domain" description="Myb-like" evidence="10">
    <location>
        <begin position="411"/>
        <end position="446"/>
    </location>
</feature>
<dbReference type="SMART" id="SM00717">
    <property type="entry name" value="SANT"/>
    <property type="match status" value="1"/>
</dbReference>
<keyword evidence="6" id="KW-0804">Transcription</keyword>
<dbReference type="Gene3D" id="1.10.10.10">
    <property type="entry name" value="Winged helix-like DNA-binding domain superfamily/Winged helix DNA-binding domain"/>
    <property type="match status" value="1"/>
</dbReference>
<evidence type="ECO:0000256" key="6">
    <source>
        <dbReference type="ARBA" id="ARBA00023163"/>
    </source>
</evidence>
<dbReference type="PANTHER" id="PTHR12802:SF61">
    <property type="entry name" value="SWI_SNF COMPLEX SUBUNIT SWI3C"/>
    <property type="match status" value="1"/>
</dbReference>
<keyword evidence="2 8" id="KW-0863">Zinc-finger</keyword>
<dbReference type="Gene3D" id="1.10.10.60">
    <property type="entry name" value="Homeodomain-like"/>
    <property type="match status" value="1"/>
</dbReference>
<dbReference type="GO" id="GO:0003677">
    <property type="term" value="F:DNA binding"/>
    <property type="evidence" value="ECO:0007669"/>
    <property type="project" value="UniProtKB-KW"/>
</dbReference>
<accession>A0A9Q0KBL1</accession>
<feature type="domain" description="SANT" evidence="13">
    <location>
        <begin position="407"/>
        <end position="458"/>
    </location>
</feature>
<evidence type="ECO:0000256" key="7">
    <source>
        <dbReference type="ARBA" id="ARBA00023242"/>
    </source>
</evidence>
<feature type="region of interest" description="Disordered" evidence="9">
    <location>
        <begin position="143"/>
        <end position="168"/>
    </location>
</feature>
<gene>
    <name evidence="14" type="ORF">NE237_019321</name>
</gene>
<dbReference type="InterPro" id="IPR001005">
    <property type="entry name" value="SANT/Myb"/>
</dbReference>
<dbReference type="GO" id="GO:0005634">
    <property type="term" value="C:nucleus"/>
    <property type="evidence" value="ECO:0007669"/>
    <property type="project" value="UniProtKB-ARBA"/>
</dbReference>
<dbReference type="Pfam" id="PF16495">
    <property type="entry name" value="SWIRM-assoc_1"/>
    <property type="match status" value="1"/>
</dbReference>
<dbReference type="InterPro" id="IPR009057">
    <property type="entry name" value="Homeodomain-like_sf"/>
</dbReference>
<dbReference type="InterPro" id="IPR017884">
    <property type="entry name" value="SANT_dom"/>
</dbReference>
<protein>
    <recommendedName>
        <fullName evidence="16">SWI/SNF complex subunit SWI3C</fullName>
    </recommendedName>
</protein>
<evidence type="ECO:0000259" key="10">
    <source>
        <dbReference type="PROSITE" id="PS50090"/>
    </source>
</evidence>
<dbReference type="Pfam" id="PF00249">
    <property type="entry name" value="Myb_DNA-binding"/>
    <property type="match status" value="1"/>
</dbReference>
<feature type="region of interest" description="Disordered" evidence="9">
    <location>
        <begin position="552"/>
        <end position="591"/>
    </location>
</feature>
<evidence type="ECO:0000313" key="14">
    <source>
        <dbReference type="EMBL" id="KAJ4967472.1"/>
    </source>
</evidence>
<dbReference type="FunFam" id="1.10.10.10:FF:000020">
    <property type="entry name" value="SWI/SNF complex subunit SMARCC2 isoform c"/>
    <property type="match status" value="1"/>
</dbReference>
<dbReference type="InterPro" id="IPR036388">
    <property type="entry name" value="WH-like_DNA-bd_sf"/>
</dbReference>
<keyword evidence="5" id="KW-0238">DNA-binding</keyword>
<evidence type="ECO:0000256" key="8">
    <source>
        <dbReference type="PROSITE-ProRule" id="PRU00228"/>
    </source>
</evidence>
<dbReference type="Pfam" id="PF04433">
    <property type="entry name" value="SWIRM"/>
    <property type="match status" value="1"/>
</dbReference>
<dbReference type="OrthoDB" id="118550at2759"/>
<dbReference type="PROSITE" id="PS50135">
    <property type="entry name" value="ZF_ZZ_2"/>
    <property type="match status" value="1"/>
</dbReference>
<keyword evidence="3" id="KW-0862">Zinc</keyword>
<evidence type="ECO:0000259" key="11">
    <source>
        <dbReference type="PROSITE" id="PS50135"/>
    </source>
</evidence>
<keyword evidence="1" id="KW-0479">Metal-binding</keyword>
<name>A0A9Q0KBL1_9MAGN</name>
<evidence type="ECO:0000259" key="12">
    <source>
        <dbReference type="PROSITE" id="PS50934"/>
    </source>
</evidence>
<keyword evidence="15" id="KW-1185">Reference proteome</keyword>
<sequence>MSAAPSFATEIRGKWKKRKRDTNFGSNSKKPRPEEDDEEEEDDDEPDVDEEEETQTIVAAAAPTEIISDSRESEILSDGGSVRVSEFPPVIKRIVNQPHSSVISVVTAERAAVQFPKQHFLQNQNSFFFENISHAQLQALSAVPADSPSLAPSDHDRDRPEAPPSAYVFTPPAIMEGRGVVKRFGNNRVLVVPMHADWFSPNSVHRLERQVVPHFFAGKSAEHNPEKYMVYRNRVVAKYMENPEKRLTINDCQGLASGFNFHDLSRICRFLDHWGIINYSMVPANEPRIGGPCLREDLNGEIQVPSAALRSIESLIQFDWPKSRLRASDVSSGPGDDFSDLDSRIRERLNENQCTYCSCPLPRVHYQSQNEVDILLCSDCFHDGRYVTGHSSVDFIRVDSVRDLCDLDGDNWTDQETLLLLEALGTYNDNWNEIAEHVGTKSKAQCIFHFICLPMEDGLLENIKVPSKSISINVSSSGDDGEQYSNSNVDSAALDYESIIPFEKSANPLMALVAFLASVVGPRVAAACAHASLASLSEEKHQLIASNNIVQMEGSVHDDSSDNTRGREGSSHGGMKSSSHRKEETTAVQGFSGQKDTFSAQLSIESVKNAAKFGLAAAATKAKLFAGHEECEIQRIAATIINHQLKRLELKLKQFAEVEILLMKECEHVERIRQRIVAERPRIISTRFGPAGTSNTNLPGVAAAVVSSSAVNNGPQLISASPAQTNISAYGNNQAGHPRMSFMPRPQMFAYGTQLPLSAIHPSSSAPSSGVIFTSGPSNFPPNLSHPC</sequence>
<dbReference type="EMBL" id="JAMYWD010000007">
    <property type="protein sequence ID" value="KAJ4967472.1"/>
    <property type="molecule type" value="Genomic_DNA"/>
</dbReference>
<reference evidence="14" key="1">
    <citation type="journal article" date="2023" name="Plant J.">
        <title>The genome of the king protea, Protea cynaroides.</title>
        <authorList>
            <person name="Chang J."/>
            <person name="Duong T.A."/>
            <person name="Schoeman C."/>
            <person name="Ma X."/>
            <person name="Roodt D."/>
            <person name="Barker N."/>
            <person name="Li Z."/>
            <person name="Van de Peer Y."/>
            <person name="Mizrachi E."/>
        </authorList>
    </citation>
    <scope>NUCLEOTIDE SEQUENCE</scope>
    <source>
        <tissue evidence="14">Young leaves</tissue>
    </source>
</reference>
<dbReference type="PROSITE" id="PS50934">
    <property type="entry name" value="SWIRM"/>
    <property type="match status" value="1"/>
</dbReference>
<evidence type="ECO:0000256" key="9">
    <source>
        <dbReference type="SAM" id="MobiDB-lite"/>
    </source>
</evidence>
<evidence type="ECO:0000256" key="4">
    <source>
        <dbReference type="ARBA" id="ARBA00023015"/>
    </source>
</evidence>
<dbReference type="SUPFAM" id="SSF46689">
    <property type="entry name" value="Homeodomain-like"/>
    <property type="match status" value="2"/>
</dbReference>
<dbReference type="InterPro" id="IPR032451">
    <property type="entry name" value="SMARCC_C"/>
</dbReference>
<evidence type="ECO:0000256" key="3">
    <source>
        <dbReference type="ARBA" id="ARBA00022833"/>
    </source>
</evidence>
<dbReference type="InterPro" id="IPR007526">
    <property type="entry name" value="SWIRM"/>
</dbReference>
<comment type="caution">
    <text evidence="14">The sequence shown here is derived from an EMBL/GenBank/DDBJ whole genome shotgun (WGS) entry which is preliminary data.</text>
</comment>
<dbReference type="CDD" id="cd00167">
    <property type="entry name" value="SANT"/>
    <property type="match status" value="1"/>
</dbReference>
<feature type="compositionally biased region" description="Basic and acidic residues" evidence="9">
    <location>
        <begin position="555"/>
        <end position="570"/>
    </location>
</feature>